<dbReference type="InParanoid" id="J4ICQ1"/>
<evidence type="ECO:0000313" key="1">
    <source>
        <dbReference type="EMBL" id="CCM06801.1"/>
    </source>
</evidence>
<organism evidence="1 2">
    <name type="scientific">Fibroporia radiculosa</name>
    <dbReference type="NCBI Taxonomy" id="599839"/>
    <lineage>
        <taxon>Eukaryota</taxon>
        <taxon>Fungi</taxon>
        <taxon>Dikarya</taxon>
        <taxon>Basidiomycota</taxon>
        <taxon>Agaricomycotina</taxon>
        <taxon>Agaricomycetes</taxon>
        <taxon>Polyporales</taxon>
        <taxon>Fibroporiaceae</taxon>
        <taxon>Fibroporia</taxon>
    </lineage>
</organism>
<protein>
    <submittedName>
        <fullName evidence="1">Uncharacterized protein</fullName>
    </submittedName>
</protein>
<keyword evidence="2" id="KW-1185">Reference proteome</keyword>
<reference evidence="1 2" key="1">
    <citation type="journal article" date="2012" name="Appl. Environ. Microbiol.">
        <title>Short-read sequencing for genomic analysis of the brown rot fungus Fibroporia radiculosa.</title>
        <authorList>
            <person name="Tang J.D."/>
            <person name="Perkins A.D."/>
            <person name="Sonstegard T.S."/>
            <person name="Schroeder S.G."/>
            <person name="Burgess S.C."/>
            <person name="Diehl S.V."/>
        </authorList>
    </citation>
    <scope>NUCLEOTIDE SEQUENCE [LARGE SCALE GENOMIC DNA]</scope>
    <source>
        <strain evidence="1 2">TFFH 294</strain>
    </source>
</reference>
<dbReference type="GeneID" id="24101701"/>
<accession>J4ICQ1</accession>
<dbReference type="RefSeq" id="XP_012176822.1">
    <property type="nucleotide sequence ID" value="XM_012321432.1"/>
</dbReference>
<sequence>MSVLVDQDVCEALGSERKAVPGELGRLLAFTSGILAL</sequence>
<dbReference type="AlphaFoldDB" id="J4ICQ1"/>
<dbReference type="HOGENOM" id="CLU_3351077_0_0_1"/>
<gene>
    <name evidence="1" type="ORF">FIBRA_09101</name>
</gene>
<evidence type="ECO:0000313" key="2">
    <source>
        <dbReference type="Proteomes" id="UP000006352"/>
    </source>
</evidence>
<proteinExistence type="predicted"/>
<name>J4ICQ1_9APHY</name>
<dbReference type="EMBL" id="HE797509">
    <property type="protein sequence ID" value="CCM06801.1"/>
    <property type="molecule type" value="Genomic_DNA"/>
</dbReference>
<dbReference type="Proteomes" id="UP000006352">
    <property type="component" value="Unassembled WGS sequence"/>
</dbReference>